<comment type="catalytic activity">
    <reaction evidence="17 19">
        <text>L-threonyl-[protein] + ATP = O-phospho-L-threonyl-[protein] + ADP + H(+)</text>
        <dbReference type="Rhea" id="RHEA:46608"/>
        <dbReference type="Rhea" id="RHEA-COMP:11060"/>
        <dbReference type="Rhea" id="RHEA-COMP:11605"/>
        <dbReference type="ChEBI" id="CHEBI:15378"/>
        <dbReference type="ChEBI" id="CHEBI:30013"/>
        <dbReference type="ChEBI" id="CHEBI:30616"/>
        <dbReference type="ChEBI" id="CHEBI:61977"/>
        <dbReference type="ChEBI" id="CHEBI:456216"/>
        <dbReference type="EC" id="2.7.11.1"/>
    </reaction>
</comment>
<dbReference type="STRING" id="218851.A0A2G5DFX8"/>
<dbReference type="PROSITE" id="PS00107">
    <property type="entry name" value="PROTEIN_KINASE_ATP"/>
    <property type="match status" value="1"/>
</dbReference>
<evidence type="ECO:0000256" key="18">
    <source>
        <dbReference type="ARBA" id="ARBA00048679"/>
    </source>
</evidence>
<dbReference type="PROSITE" id="PS50948">
    <property type="entry name" value="PAN"/>
    <property type="match status" value="1"/>
</dbReference>
<dbReference type="PROSITE" id="PS50011">
    <property type="entry name" value="PROTEIN_KINASE_DOM"/>
    <property type="match status" value="1"/>
</dbReference>
<evidence type="ECO:0000256" key="1">
    <source>
        <dbReference type="ARBA" id="ARBA00004479"/>
    </source>
</evidence>
<evidence type="ECO:0000256" key="4">
    <source>
        <dbReference type="ARBA" id="ARBA00022553"/>
    </source>
</evidence>
<evidence type="ECO:0000256" key="15">
    <source>
        <dbReference type="ARBA" id="ARBA00023170"/>
    </source>
</evidence>
<evidence type="ECO:0000259" key="23">
    <source>
        <dbReference type="PROSITE" id="PS50011"/>
    </source>
</evidence>
<dbReference type="PANTHER" id="PTHR47976:SF115">
    <property type="entry name" value="RECEPTOR-LIKE SERINE_THREONINE-PROTEIN KINASE"/>
    <property type="match status" value="1"/>
</dbReference>
<feature type="binding site" evidence="20">
    <location>
        <position position="523"/>
    </location>
    <ligand>
        <name>ATP</name>
        <dbReference type="ChEBI" id="CHEBI:30616"/>
    </ligand>
</feature>
<feature type="domain" description="Bulb-type lectin" evidence="24">
    <location>
        <begin position="38"/>
        <end position="154"/>
    </location>
</feature>
<dbReference type="InterPro" id="IPR001480">
    <property type="entry name" value="Bulb-type_lectin_dom"/>
</dbReference>
<keyword evidence="15" id="KW-0675">Receptor</keyword>
<dbReference type="FunCoup" id="A0A2G5DFX8">
    <property type="interactions" value="918"/>
</dbReference>
<dbReference type="AlphaFoldDB" id="A0A2G5DFX8"/>
<evidence type="ECO:0000256" key="8">
    <source>
        <dbReference type="ARBA" id="ARBA00022734"/>
    </source>
</evidence>
<keyword evidence="11 19" id="KW-0067">ATP-binding</keyword>
<reference evidence="26 27" key="1">
    <citation type="submission" date="2017-09" db="EMBL/GenBank/DDBJ databases">
        <title>WGS assembly of Aquilegia coerulea Goldsmith.</title>
        <authorList>
            <person name="Hodges S."/>
            <person name="Kramer E."/>
            <person name="Nordborg M."/>
            <person name="Tomkins J."/>
            <person name="Borevitz J."/>
            <person name="Derieg N."/>
            <person name="Yan J."/>
            <person name="Mihaltcheva S."/>
            <person name="Hayes R.D."/>
            <person name="Rokhsar D."/>
        </authorList>
    </citation>
    <scope>NUCLEOTIDE SEQUENCE [LARGE SCALE GENOMIC DNA]</scope>
    <source>
        <strain evidence="27">cv. Goldsmith</strain>
    </source>
</reference>
<dbReference type="OrthoDB" id="1668230at2759"/>
<evidence type="ECO:0000313" key="27">
    <source>
        <dbReference type="Proteomes" id="UP000230069"/>
    </source>
</evidence>
<dbReference type="FunFam" id="2.90.10.10:FF:000008">
    <property type="entry name" value="Serine/threonine-protein kinase"/>
    <property type="match status" value="1"/>
</dbReference>
<dbReference type="GO" id="GO:0005524">
    <property type="term" value="F:ATP binding"/>
    <property type="evidence" value="ECO:0007669"/>
    <property type="project" value="UniProtKB-UniRule"/>
</dbReference>
<accession>A0A2G5DFX8</accession>
<evidence type="ECO:0000256" key="9">
    <source>
        <dbReference type="ARBA" id="ARBA00022741"/>
    </source>
</evidence>
<feature type="transmembrane region" description="Helical" evidence="21">
    <location>
        <begin position="432"/>
        <end position="452"/>
    </location>
</feature>
<evidence type="ECO:0000256" key="2">
    <source>
        <dbReference type="ARBA" id="ARBA00022527"/>
    </source>
</evidence>
<comment type="catalytic activity">
    <reaction evidence="18 19">
        <text>L-seryl-[protein] + ATP = O-phospho-L-seryl-[protein] + ADP + H(+)</text>
        <dbReference type="Rhea" id="RHEA:17989"/>
        <dbReference type="Rhea" id="RHEA-COMP:9863"/>
        <dbReference type="Rhea" id="RHEA-COMP:11604"/>
        <dbReference type="ChEBI" id="CHEBI:15378"/>
        <dbReference type="ChEBI" id="CHEBI:29999"/>
        <dbReference type="ChEBI" id="CHEBI:30616"/>
        <dbReference type="ChEBI" id="CHEBI:83421"/>
        <dbReference type="ChEBI" id="CHEBI:456216"/>
        <dbReference type="EC" id="2.7.11.1"/>
    </reaction>
</comment>
<evidence type="ECO:0000256" key="7">
    <source>
        <dbReference type="ARBA" id="ARBA00022729"/>
    </source>
</evidence>
<keyword evidence="9 19" id="KW-0547">Nucleotide-binding</keyword>
<keyword evidence="8" id="KW-0430">Lectin</keyword>
<evidence type="ECO:0000256" key="6">
    <source>
        <dbReference type="ARBA" id="ARBA00022692"/>
    </source>
</evidence>
<evidence type="ECO:0000256" key="12">
    <source>
        <dbReference type="ARBA" id="ARBA00022989"/>
    </source>
</evidence>
<comment type="subcellular location">
    <subcellularLocation>
        <location evidence="1">Membrane</location>
        <topology evidence="1">Single-pass type I membrane protein</topology>
    </subcellularLocation>
</comment>
<dbReference type="GO" id="GO:0030246">
    <property type="term" value="F:carbohydrate binding"/>
    <property type="evidence" value="ECO:0007669"/>
    <property type="project" value="UniProtKB-KW"/>
</dbReference>
<keyword evidence="10 19" id="KW-0418">Kinase</keyword>
<dbReference type="InterPro" id="IPR008271">
    <property type="entry name" value="Ser/Thr_kinase_AS"/>
</dbReference>
<gene>
    <name evidence="26" type="ORF">AQUCO_02000106v1</name>
</gene>
<dbReference type="InterPro" id="IPR036426">
    <property type="entry name" value="Bulb-type_lectin_dom_sf"/>
</dbReference>
<dbReference type="SMART" id="SM00220">
    <property type="entry name" value="S_TKc"/>
    <property type="match status" value="1"/>
</dbReference>
<dbReference type="CDD" id="cd00028">
    <property type="entry name" value="B_lectin"/>
    <property type="match status" value="1"/>
</dbReference>
<keyword evidence="16" id="KW-0325">Glycoprotein</keyword>
<dbReference type="FunFam" id="1.10.510.10:FF:000248">
    <property type="entry name" value="S-receptor-like kinase 5"/>
    <property type="match status" value="1"/>
</dbReference>
<proteinExistence type="inferred from homology"/>
<evidence type="ECO:0000256" key="5">
    <source>
        <dbReference type="ARBA" id="ARBA00022679"/>
    </source>
</evidence>
<dbReference type="Gene3D" id="3.30.200.20">
    <property type="entry name" value="Phosphorylase Kinase, domain 1"/>
    <property type="match status" value="1"/>
</dbReference>
<dbReference type="Pfam" id="PF00069">
    <property type="entry name" value="Pkinase"/>
    <property type="match status" value="1"/>
</dbReference>
<evidence type="ECO:0000256" key="10">
    <source>
        <dbReference type="ARBA" id="ARBA00022777"/>
    </source>
</evidence>
<feature type="signal peptide" evidence="22">
    <location>
        <begin position="1"/>
        <end position="26"/>
    </location>
</feature>
<dbReference type="CDD" id="cd01098">
    <property type="entry name" value="PAN_AP_plant"/>
    <property type="match status" value="1"/>
</dbReference>
<keyword evidence="7 22" id="KW-0732">Signal</keyword>
<dbReference type="GO" id="GO:0106310">
    <property type="term" value="F:protein serine kinase activity"/>
    <property type="evidence" value="ECO:0007669"/>
    <property type="project" value="RHEA"/>
</dbReference>
<dbReference type="SUPFAM" id="SSF56112">
    <property type="entry name" value="Protein kinase-like (PK-like)"/>
    <property type="match status" value="1"/>
</dbReference>
<evidence type="ECO:0000259" key="24">
    <source>
        <dbReference type="PROSITE" id="PS50927"/>
    </source>
</evidence>
<evidence type="ECO:0000256" key="3">
    <source>
        <dbReference type="ARBA" id="ARBA00022536"/>
    </source>
</evidence>
<dbReference type="InParanoid" id="A0A2G5DFX8"/>
<keyword evidence="3" id="KW-0245">EGF-like domain</keyword>
<dbReference type="InterPro" id="IPR017441">
    <property type="entry name" value="Protein_kinase_ATP_BS"/>
</dbReference>
<keyword evidence="14" id="KW-1015">Disulfide bond</keyword>
<evidence type="ECO:0000259" key="25">
    <source>
        <dbReference type="PROSITE" id="PS50948"/>
    </source>
</evidence>
<dbReference type="InterPro" id="IPR051343">
    <property type="entry name" value="G-type_lectin_kinases/EP1-like"/>
</dbReference>
<dbReference type="PANTHER" id="PTHR47976">
    <property type="entry name" value="G-TYPE LECTIN S-RECEPTOR-LIKE SERINE/THREONINE-PROTEIN KINASE SD2-5"/>
    <property type="match status" value="1"/>
</dbReference>
<evidence type="ECO:0000256" key="19">
    <source>
        <dbReference type="PIRNR" id="PIRNR000641"/>
    </source>
</evidence>
<keyword evidence="4" id="KW-0597">Phosphoprotein</keyword>
<dbReference type="InterPro" id="IPR003609">
    <property type="entry name" value="Pan_app"/>
</dbReference>
<dbReference type="SMART" id="SM00108">
    <property type="entry name" value="B_lectin"/>
    <property type="match status" value="1"/>
</dbReference>
<dbReference type="Gene3D" id="2.90.10.10">
    <property type="entry name" value="Bulb-type lectin domain"/>
    <property type="match status" value="1"/>
</dbReference>
<evidence type="ECO:0000256" key="16">
    <source>
        <dbReference type="ARBA" id="ARBA00023180"/>
    </source>
</evidence>
<keyword evidence="13 21" id="KW-0472">Membrane</keyword>
<comment type="similarity">
    <text evidence="19">Belongs to the protein kinase superfamily. Ser/Thr protein kinase family.</text>
</comment>
<evidence type="ECO:0000256" key="13">
    <source>
        <dbReference type="ARBA" id="ARBA00023136"/>
    </source>
</evidence>
<evidence type="ECO:0000256" key="22">
    <source>
        <dbReference type="SAM" id="SignalP"/>
    </source>
</evidence>
<dbReference type="EC" id="2.7.11.1" evidence="19"/>
<evidence type="ECO:0000256" key="21">
    <source>
        <dbReference type="SAM" id="Phobius"/>
    </source>
</evidence>
<keyword evidence="27" id="KW-1185">Reference proteome</keyword>
<dbReference type="PROSITE" id="PS50927">
    <property type="entry name" value="BULB_LECTIN"/>
    <property type="match status" value="1"/>
</dbReference>
<evidence type="ECO:0000256" key="17">
    <source>
        <dbReference type="ARBA" id="ARBA00047899"/>
    </source>
</evidence>
<dbReference type="EMBL" id="KZ305037">
    <property type="protein sequence ID" value="PIA42430.1"/>
    <property type="molecule type" value="Genomic_DNA"/>
</dbReference>
<dbReference type="InterPro" id="IPR024171">
    <property type="entry name" value="SRK-like_kinase"/>
</dbReference>
<feature type="domain" description="Apple" evidence="25">
    <location>
        <begin position="326"/>
        <end position="409"/>
    </location>
</feature>
<dbReference type="Pfam" id="PF01453">
    <property type="entry name" value="B_lectin"/>
    <property type="match status" value="1"/>
</dbReference>
<evidence type="ECO:0000313" key="26">
    <source>
        <dbReference type="EMBL" id="PIA42430.1"/>
    </source>
</evidence>
<evidence type="ECO:0000256" key="20">
    <source>
        <dbReference type="PROSITE-ProRule" id="PRU10141"/>
    </source>
</evidence>
<dbReference type="Proteomes" id="UP000230069">
    <property type="component" value="Unassembled WGS sequence"/>
</dbReference>
<keyword evidence="2 19" id="KW-0723">Serine/threonine-protein kinase</keyword>
<evidence type="ECO:0000256" key="14">
    <source>
        <dbReference type="ARBA" id="ARBA00023157"/>
    </source>
</evidence>
<dbReference type="GO" id="GO:0016020">
    <property type="term" value="C:membrane"/>
    <property type="evidence" value="ECO:0007669"/>
    <property type="project" value="UniProtKB-SubCell"/>
</dbReference>
<keyword evidence="5 19" id="KW-0808">Transferase</keyword>
<dbReference type="InterPro" id="IPR011009">
    <property type="entry name" value="Kinase-like_dom_sf"/>
</dbReference>
<dbReference type="Gene3D" id="3.50.4.10">
    <property type="entry name" value="Hepatocyte Growth Factor"/>
    <property type="match status" value="1"/>
</dbReference>
<evidence type="ECO:0000256" key="11">
    <source>
        <dbReference type="ARBA" id="ARBA00022840"/>
    </source>
</evidence>
<dbReference type="CDD" id="cd14066">
    <property type="entry name" value="STKc_IRAK"/>
    <property type="match status" value="1"/>
</dbReference>
<dbReference type="PROSITE" id="PS00108">
    <property type="entry name" value="PROTEIN_KINASE_ST"/>
    <property type="match status" value="1"/>
</dbReference>
<keyword evidence="6 21" id="KW-0812">Transmembrane</keyword>
<dbReference type="FunFam" id="3.30.200.20:FF:000178">
    <property type="entry name" value="serine/threonine-protein kinase PBS1-like"/>
    <property type="match status" value="1"/>
</dbReference>
<dbReference type="PIRSF" id="PIRSF000641">
    <property type="entry name" value="SRK"/>
    <property type="match status" value="1"/>
</dbReference>
<organism evidence="26 27">
    <name type="scientific">Aquilegia coerulea</name>
    <name type="common">Rocky mountain columbine</name>
    <dbReference type="NCBI Taxonomy" id="218851"/>
    <lineage>
        <taxon>Eukaryota</taxon>
        <taxon>Viridiplantae</taxon>
        <taxon>Streptophyta</taxon>
        <taxon>Embryophyta</taxon>
        <taxon>Tracheophyta</taxon>
        <taxon>Spermatophyta</taxon>
        <taxon>Magnoliopsida</taxon>
        <taxon>Ranunculales</taxon>
        <taxon>Ranunculaceae</taxon>
        <taxon>Thalictroideae</taxon>
        <taxon>Aquilegia</taxon>
    </lineage>
</organism>
<protein>
    <recommendedName>
        <fullName evidence="19">Receptor-like serine/threonine-protein kinase</fullName>
        <ecNumber evidence="19">2.7.11.1</ecNumber>
    </recommendedName>
</protein>
<dbReference type="Gene3D" id="1.10.510.10">
    <property type="entry name" value="Transferase(Phosphotransferase) domain 1"/>
    <property type="match status" value="1"/>
</dbReference>
<name>A0A2G5DFX8_AQUCA</name>
<sequence length="826" mass="91078">MGTWVSFGSVVLFFSWFFILSDTCFGTTRNIGQIHPGFKGSQMNWVDNAGLFLLSNNSNFGFGFDTTTDVTLFLLAVVHMGSSKVVWTANRDSLVRNSDNFVFDDNGNIHLESGQRIVWSTNTTGKGATALELQNSGNLVLLGSDRTILWQSFSHPTDTLLSGQDFVEGMRLVSNPSSNNLSYHLKIESGNMLLYVNFPTPQPYWSMGTESRRTIIKVGDDVSSASLDSNSWKIFDQRQGLLWQFIFSRNSNPNVTWAAILGTDGVISFYNLQSTGSAVEQTKIPQDACSTPESCGSYYVCYGENRCQCPSVLSSRNCAPGFASPCNNSKAPMQLVDVGDKVNYFALGFVSPFSKSDLDGCKNACLQNCSCVVLFFETSSRSCYLFDQLGSLKQSDQNSAGFVSYIKVSGNGDPGGNSSGKGGGGGQKNTQIVIIIVVVTIAVIVGLLYLGFRYHKKKKMVPEFPDDMSEEDNFLENLTGMPIRFSYKELEDATDNFVVKLGQGGFGSVYKGKLKDGTEIAVKQLEGIGQGKKEFRAEVSIIGSIHHTHLVKLRGFCAEGSHRLLAYEYMANGSMDKWIFKANKEGVKLDWATRYSIAVGTAKGLAYLHEDCDVKIVHCDIKPENVLLDEHFHAKVSDFGLAKLMTREQSHVFTTLRGTRGYLAPEWITNYAISEKSDVYSYGMVLLELIGGRKNFDHSETSERAHFPTYALKMAEEKKLKEILDPNIKIVEEDESVYTAIQVALWCIQEDMYLRPSMSRVVQMLEGICAVPEPPTSSQMGSRLYSSFFKSVSDGTTSSGHGTTSSGLSDYNSNAYLSAVRLSGPR</sequence>
<feature type="chain" id="PRO_5013666964" description="Receptor-like serine/threonine-protein kinase" evidence="22">
    <location>
        <begin position="27"/>
        <end position="826"/>
    </location>
</feature>
<keyword evidence="12 21" id="KW-1133">Transmembrane helix</keyword>
<dbReference type="SUPFAM" id="SSF51110">
    <property type="entry name" value="alpha-D-mannose-specific plant lectins"/>
    <property type="match status" value="1"/>
</dbReference>
<dbReference type="GO" id="GO:0004674">
    <property type="term" value="F:protein serine/threonine kinase activity"/>
    <property type="evidence" value="ECO:0007669"/>
    <property type="project" value="UniProtKB-KW"/>
</dbReference>
<feature type="domain" description="Protein kinase" evidence="23">
    <location>
        <begin position="495"/>
        <end position="768"/>
    </location>
</feature>
<dbReference type="InterPro" id="IPR000719">
    <property type="entry name" value="Prot_kinase_dom"/>
</dbReference>